<dbReference type="GO" id="GO:0005509">
    <property type="term" value="F:calcium ion binding"/>
    <property type="evidence" value="ECO:0007669"/>
    <property type="project" value="InterPro"/>
</dbReference>
<comment type="caution">
    <text evidence="5">The sequence shown here is derived from an EMBL/GenBank/DDBJ whole genome shotgun (WGS) entry which is preliminary data.</text>
</comment>
<dbReference type="SMART" id="SM00054">
    <property type="entry name" value="EFh"/>
    <property type="match status" value="3"/>
</dbReference>
<keyword evidence="3" id="KW-0732">Signal</keyword>
<dbReference type="Pfam" id="PF13499">
    <property type="entry name" value="EF-hand_7"/>
    <property type="match status" value="1"/>
</dbReference>
<dbReference type="AlphaFoldDB" id="A0A7V8FIC2"/>
<name>A0A7V8FIC2_STEMA</name>
<sequence length="131" mass="13974">MHTHTHRIALLLALSAAGAAQAANTPAPLSTQAYIDSTFAAMDSNKDGSIDKGEFTRFQQARFGKQTESINAAFKAMDTNGDGRISKDEAKVVPEIAHYFNGLDTDGDGYLSLQELQRAMQAAQTADAPGK</sequence>
<feature type="domain" description="EF-hand" evidence="4">
    <location>
        <begin position="30"/>
        <end position="65"/>
    </location>
</feature>
<dbReference type="Pfam" id="PF13405">
    <property type="entry name" value="EF-hand_6"/>
    <property type="match status" value="1"/>
</dbReference>
<dbReference type="SUPFAM" id="SSF47473">
    <property type="entry name" value="EF-hand"/>
    <property type="match status" value="1"/>
</dbReference>
<evidence type="ECO:0000256" key="2">
    <source>
        <dbReference type="ARBA" id="ARBA00022737"/>
    </source>
</evidence>
<evidence type="ECO:0000256" key="3">
    <source>
        <dbReference type="SAM" id="SignalP"/>
    </source>
</evidence>
<reference evidence="6" key="1">
    <citation type="journal article" date="2020" name="MBio">
        <title>Horizontal gene transfer to a defensive symbiont with a reduced genome amongst a multipartite beetle microbiome.</title>
        <authorList>
            <person name="Waterworth S.C."/>
            <person name="Florez L.V."/>
            <person name="Rees E.R."/>
            <person name="Hertweck C."/>
            <person name="Kaltenpoth M."/>
            <person name="Kwan J.C."/>
        </authorList>
    </citation>
    <scope>NUCLEOTIDE SEQUENCE [LARGE SCALE GENOMIC DNA]</scope>
</reference>
<feature type="domain" description="EF-hand" evidence="4">
    <location>
        <begin position="91"/>
        <end position="126"/>
    </location>
</feature>
<keyword evidence="1" id="KW-0479">Metal-binding</keyword>
<evidence type="ECO:0000256" key="1">
    <source>
        <dbReference type="ARBA" id="ARBA00022723"/>
    </source>
</evidence>
<dbReference type="InterPro" id="IPR039647">
    <property type="entry name" value="EF_hand_pair_protein_CML-like"/>
</dbReference>
<dbReference type="InterPro" id="IPR011992">
    <property type="entry name" value="EF-hand-dom_pair"/>
</dbReference>
<dbReference type="Gene3D" id="1.10.238.10">
    <property type="entry name" value="EF-hand"/>
    <property type="match status" value="2"/>
</dbReference>
<dbReference type="PROSITE" id="PS50222">
    <property type="entry name" value="EF_HAND_2"/>
    <property type="match status" value="2"/>
</dbReference>
<dbReference type="Proteomes" id="UP000487117">
    <property type="component" value="Unassembled WGS sequence"/>
</dbReference>
<dbReference type="PANTHER" id="PTHR10891">
    <property type="entry name" value="EF-HAND CALCIUM-BINDING DOMAIN CONTAINING PROTEIN"/>
    <property type="match status" value="1"/>
</dbReference>
<organism evidence="5 6">
    <name type="scientific">Stenotrophomonas maltophilia</name>
    <name type="common">Pseudomonas maltophilia</name>
    <name type="synonym">Xanthomonas maltophilia</name>
    <dbReference type="NCBI Taxonomy" id="40324"/>
    <lineage>
        <taxon>Bacteria</taxon>
        <taxon>Pseudomonadati</taxon>
        <taxon>Pseudomonadota</taxon>
        <taxon>Gammaproteobacteria</taxon>
        <taxon>Lysobacterales</taxon>
        <taxon>Lysobacteraceae</taxon>
        <taxon>Stenotrophomonas</taxon>
        <taxon>Stenotrophomonas maltophilia group</taxon>
    </lineage>
</organism>
<proteinExistence type="predicted"/>
<dbReference type="InterPro" id="IPR002048">
    <property type="entry name" value="EF_hand_dom"/>
</dbReference>
<evidence type="ECO:0000313" key="5">
    <source>
        <dbReference type="EMBL" id="KAF1016261.1"/>
    </source>
</evidence>
<dbReference type="EMBL" id="WNDS01000002">
    <property type="protein sequence ID" value="KAF1016261.1"/>
    <property type="molecule type" value="Genomic_DNA"/>
</dbReference>
<evidence type="ECO:0000259" key="4">
    <source>
        <dbReference type="PROSITE" id="PS50222"/>
    </source>
</evidence>
<feature type="chain" id="PRO_5030659745" description="EF-hand domain-containing protein" evidence="3">
    <location>
        <begin position="23"/>
        <end position="131"/>
    </location>
</feature>
<dbReference type="CDD" id="cd00051">
    <property type="entry name" value="EFh"/>
    <property type="match status" value="2"/>
</dbReference>
<keyword evidence="2" id="KW-0677">Repeat</keyword>
<dbReference type="PROSITE" id="PS00018">
    <property type="entry name" value="EF_HAND_1"/>
    <property type="match status" value="1"/>
</dbReference>
<protein>
    <recommendedName>
        <fullName evidence="4">EF-hand domain-containing protein</fullName>
    </recommendedName>
</protein>
<evidence type="ECO:0000313" key="6">
    <source>
        <dbReference type="Proteomes" id="UP000487117"/>
    </source>
</evidence>
<feature type="signal peptide" evidence="3">
    <location>
        <begin position="1"/>
        <end position="22"/>
    </location>
</feature>
<dbReference type="InterPro" id="IPR018247">
    <property type="entry name" value="EF_Hand_1_Ca_BS"/>
</dbReference>
<gene>
    <name evidence="5" type="ORF">GAK31_01750</name>
</gene>
<accession>A0A7V8FIC2</accession>